<dbReference type="Gene3D" id="3.40.190.10">
    <property type="entry name" value="Periplasmic binding protein-like II"/>
    <property type="match status" value="2"/>
</dbReference>
<comment type="similarity">
    <text evidence="1">Belongs to the bacterial solute-binding protein 1 family.</text>
</comment>
<dbReference type="PANTHER" id="PTHR30061:SF50">
    <property type="entry name" value="MALTOSE_MALTODEXTRIN-BINDING PERIPLASMIC PROTEIN"/>
    <property type="match status" value="1"/>
</dbReference>
<comment type="caution">
    <text evidence="5">The sequence shown here is derived from an EMBL/GenBank/DDBJ whole genome shotgun (WGS) entry which is preliminary data.</text>
</comment>
<evidence type="ECO:0000313" key="5">
    <source>
        <dbReference type="EMBL" id="NGY63100.1"/>
    </source>
</evidence>
<keyword evidence="2" id="KW-0813">Transport</keyword>
<protein>
    <submittedName>
        <fullName evidence="5">ABC transporter substrate-binding protein</fullName>
    </submittedName>
</protein>
<dbReference type="PROSITE" id="PS51257">
    <property type="entry name" value="PROKAR_LIPOPROTEIN"/>
    <property type="match status" value="1"/>
</dbReference>
<evidence type="ECO:0000256" key="1">
    <source>
        <dbReference type="ARBA" id="ARBA00008520"/>
    </source>
</evidence>
<evidence type="ECO:0000256" key="4">
    <source>
        <dbReference type="SAM" id="SignalP"/>
    </source>
</evidence>
<feature type="chain" id="PRO_5028996415" evidence="4">
    <location>
        <begin position="22"/>
        <end position="404"/>
    </location>
</feature>
<dbReference type="Pfam" id="PF01547">
    <property type="entry name" value="SBP_bac_1"/>
    <property type="match status" value="1"/>
</dbReference>
<dbReference type="GO" id="GO:1901982">
    <property type="term" value="F:maltose binding"/>
    <property type="evidence" value="ECO:0007669"/>
    <property type="project" value="TreeGrafter"/>
</dbReference>
<name>A0A7C9W486_9PSEU</name>
<dbReference type="InterPro" id="IPR006059">
    <property type="entry name" value="SBP"/>
</dbReference>
<sequence>MRALAKWVAATAAAVSLAASAACGGDPPTDEKVVEFWYYQPTPEQSKQVKELLKRFEETEPTITIRLTEIPKDDYNTKLSSALGGGRGPDAGYLDQPLMARYANAGQLAEVPAGTITESDFYDGALRTNKISGKLFGIPLQQTTVALFYNRKLISTPPVTWDELVAESARVRRENPDLAGVNVPKGEGFGAWVFPAFVASAGGTMLDEGNRRIAFADPPAQEALAMWRKLLESSPRQITNSENPFHKGLAAMMFSGPWEVLAIRQQFPQLDFGVAPLPRKDVAASNIGGDNGVVFSKARNPDAAWKWLRFLSDATHNAEFSNITGNFPTNRKSARAAKINTDPAFKVFVDQLETAQARPAVPEWIQINDEYLAKAIEEGVDGGRSPADALADAAVRARKLLGWQ</sequence>
<dbReference type="RefSeq" id="WP_166051192.1">
    <property type="nucleotide sequence ID" value="NZ_JAAMPJ010000009.1"/>
</dbReference>
<dbReference type="GO" id="GO:0055052">
    <property type="term" value="C:ATP-binding cassette (ABC) transporter complex, substrate-binding subunit-containing"/>
    <property type="evidence" value="ECO:0007669"/>
    <property type="project" value="TreeGrafter"/>
</dbReference>
<evidence type="ECO:0000313" key="6">
    <source>
        <dbReference type="Proteomes" id="UP000481360"/>
    </source>
</evidence>
<keyword evidence="6" id="KW-1185">Reference proteome</keyword>
<dbReference type="SUPFAM" id="SSF53850">
    <property type="entry name" value="Periplasmic binding protein-like II"/>
    <property type="match status" value="1"/>
</dbReference>
<reference evidence="5 6" key="1">
    <citation type="submission" date="2020-03" db="EMBL/GenBank/DDBJ databases">
        <title>Isolation and identification of active actinomycetes.</title>
        <authorList>
            <person name="Sun X."/>
        </authorList>
    </citation>
    <scope>NUCLEOTIDE SEQUENCE [LARGE SCALE GENOMIC DNA]</scope>
    <source>
        <strain evidence="5 6">NEAU-D13</strain>
    </source>
</reference>
<dbReference type="CDD" id="cd14748">
    <property type="entry name" value="PBP2_UgpB"/>
    <property type="match status" value="1"/>
</dbReference>
<dbReference type="AlphaFoldDB" id="A0A7C9W486"/>
<gene>
    <name evidence="5" type="ORF">G7043_29690</name>
</gene>
<keyword evidence="3 4" id="KW-0732">Signal</keyword>
<evidence type="ECO:0000256" key="2">
    <source>
        <dbReference type="ARBA" id="ARBA00022448"/>
    </source>
</evidence>
<accession>A0A7C9W486</accession>
<feature type="signal peptide" evidence="4">
    <location>
        <begin position="1"/>
        <end position="21"/>
    </location>
</feature>
<dbReference type="GO" id="GO:0015768">
    <property type="term" value="P:maltose transport"/>
    <property type="evidence" value="ECO:0007669"/>
    <property type="project" value="TreeGrafter"/>
</dbReference>
<organism evidence="5 6">
    <name type="scientific">Lentzea alba</name>
    <dbReference type="NCBI Taxonomy" id="2714351"/>
    <lineage>
        <taxon>Bacteria</taxon>
        <taxon>Bacillati</taxon>
        <taxon>Actinomycetota</taxon>
        <taxon>Actinomycetes</taxon>
        <taxon>Pseudonocardiales</taxon>
        <taxon>Pseudonocardiaceae</taxon>
        <taxon>Lentzea</taxon>
    </lineage>
</organism>
<dbReference type="GO" id="GO:0042956">
    <property type="term" value="P:maltodextrin transmembrane transport"/>
    <property type="evidence" value="ECO:0007669"/>
    <property type="project" value="TreeGrafter"/>
</dbReference>
<proteinExistence type="inferred from homology"/>
<dbReference type="Proteomes" id="UP000481360">
    <property type="component" value="Unassembled WGS sequence"/>
</dbReference>
<dbReference type="EMBL" id="JAAMPJ010000009">
    <property type="protein sequence ID" value="NGY63100.1"/>
    <property type="molecule type" value="Genomic_DNA"/>
</dbReference>
<dbReference type="PANTHER" id="PTHR30061">
    <property type="entry name" value="MALTOSE-BINDING PERIPLASMIC PROTEIN"/>
    <property type="match status" value="1"/>
</dbReference>
<evidence type="ECO:0000256" key="3">
    <source>
        <dbReference type="ARBA" id="ARBA00022729"/>
    </source>
</evidence>